<sequence>MIVEETTLKGVLILKPRVFKDSRGFFLESFNKKTFESATGLKKVNFVQDNHSRSEKSVLRGLHFQIKHCQSKLVRVTKGEIFDVVVDIRDGSDTFGESFSLILSEENKYQLWIPIGFAHGFQVKSDFSDVLYKTTDY</sequence>
<dbReference type="GO" id="GO:0000271">
    <property type="term" value="P:polysaccharide biosynthetic process"/>
    <property type="evidence" value="ECO:0007669"/>
    <property type="project" value="TreeGrafter"/>
</dbReference>
<dbReference type="GO" id="GO:0005829">
    <property type="term" value="C:cytosol"/>
    <property type="evidence" value="ECO:0007669"/>
    <property type="project" value="TreeGrafter"/>
</dbReference>
<accession>A0A382NTW9</accession>
<dbReference type="SUPFAM" id="SSF51182">
    <property type="entry name" value="RmlC-like cupins"/>
    <property type="match status" value="1"/>
</dbReference>
<dbReference type="CDD" id="cd00438">
    <property type="entry name" value="cupin_RmlC"/>
    <property type="match status" value="1"/>
</dbReference>
<protein>
    <recommendedName>
        <fullName evidence="2">dTDP-4-dehydrorhamnose 3,5-epimerase</fullName>
    </recommendedName>
</protein>
<evidence type="ECO:0000313" key="1">
    <source>
        <dbReference type="EMBL" id="SVC63785.1"/>
    </source>
</evidence>
<reference evidence="1" key="1">
    <citation type="submission" date="2018-05" db="EMBL/GenBank/DDBJ databases">
        <authorList>
            <person name="Lanie J.A."/>
            <person name="Ng W.-L."/>
            <person name="Kazmierczak K.M."/>
            <person name="Andrzejewski T.M."/>
            <person name="Davidsen T.M."/>
            <person name="Wayne K.J."/>
            <person name="Tettelin H."/>
            <person name="Glass J.I."/>
            <person name="Rusch D."/>
            <person name="Podicherti R."/>
            <person name="Tsui H.-C.T."/>
            <person name="Winkler M.E."/>
        </authorList>
    </citation>
    <scope>NUCLEOTIDE SEQUENCE</scope>
</reference>
<dbReference type="AlphaFoldDB" id="A0A382NTW9"/>
<organism evidence="1">
    <name type="scientific">marine metagenome</name>
    <dbReference type="NCBI Taxonomy" id="408172"/>
    <lineage>
        <taxon>unclassified sequences</taxon>
        <taxon>metagenomes</taxon>
        <taxon>ecological metagenomes</taxon>
    </lineage>
</organism>
<evidence type="ECO:0008006" key="2">
    <source>
        <dbReference type="Google" id="ProtNLM"/>
    </source>
</evidence>
<feature type="non-terminal residue" evidence="1">
    <location>
        <position position="137"/>
    </location>
</feature>
<name>A0A382NTW9_9ZZZZ</name>
<dbReference type="InterPro" id="IPR014710">
    <property type="entry name" value="RmlC-like_jellyroll"/>
</dbReference>
<dbReference type="GO" id="GO:0008830">
    <property type="term" value="F:dTDP-4-dehydrorhamnose 3,5-epimerase activity"/>
    <property type="evidence" value="ECO:0007669"/>
    <property type="project" value="InterPro"/>
</dbReference>
<dbReference type="EMBL" id="UINC01102283">
    <property type="protein sequence ID" value="SVC63785.1"/>
    <property type="molecule type" value="Genomic_DNA"/>
</dbReference>
<gene>
    <name evidence="1" type="ORF">METZ01_LOCUS316639</name>
</gene>
<dbReference type="Gene3D" id="2.60.120.10">
    <property type="entry name" value="Jelly Rolls"/>
    <property type="match status" value="1"/>
</dbReference>
<dbReference type="InterPro" id="IPR011051">
    <property type="entry name" value="RmlC_Cupin_sf"/>
</dbReference>
<dbReference type="Pfam" id="PF00908">
    <property type="entry name" value="dTDP_sugar_isom"/>
    <property type="match status" value="1"/>
</dbReference>
<dbReference type="NCBIfam" id="TIGR01221">
    <property type="entry name" value="rmlC"/>
    <property type="match status" value="1"/>
</dbReference>
<proteinExistence type="predicted"/>
<dbReference type="PANTHER" id="PTHR21047:SF2">
    <property type="entry name" value="THYMIDINE DIPHOSPHO-4-KETO-RHAMNOSE 3,5-EPIMERASE"/>
    <property type="match status" value="1"/>
</dbReference>
<dbReference type="InterPro" id="IPR000888">
    <property type="entry name" value="RmlC-like"/>
</dbReference>
<dbReference type="PANTHER" id="PTHR21047">
    <property type="entry name" value="DTDP-6-DEOXY-D-GLUCOSE-3,5 EPIMERASE"/>
    <property type="match status" value="1"/>
</dbReference>